<gene>
    <name evidence="2" type="ORF">SAMN06265364_13230</name>
</gene>
<feature type="domain" description="DUF6984" evidence="1">
    <location>
        <begin position="4"/>
        <end position="106"/>
    </location>
</feature>
<organism evidence="2 3">
    <name type="scientific">Prevotella jejuni</name>
    <dbReference type="NCBI Taxonomy" id="1177574"/>
    <lineage>
        <taxon>Bacteria</taxon>
        <taxon>Pseudomonadati</taxon>
        <taxon>Bacteroidota</taxon>
        <taxon>Bacteroidia</taxon>
        <taxon>Bacteroidales</taxon>
        <taxon>Prevotellaceae</taxon>
        <taxon>Prevotella</taxon>
    </lineage>
</organism>
<dbReference type="Pfam" id="PF22480">
    <property type="entry name" value="DUF6984"/>
    <property type="match status" value="1"/>
</dbReference>
<dbReference type="GeneID" id="94029333"/>
<evidence type="ECO:0000259" key="1">
    <source>
        <dbReference type="Pfam" id="PF22480"/>
    </source>
</evidence>
<sequence length="117" mass="13774">MEYKRKIFPEEVALIAFLAFKAQFQLESNWENKFIAYPLTKEKIGSIGLFKNNQKYTRRQSRVLSCCKFHDVDNVEVAVYLLIDSNDTLYELDFWKVDDSEICHIPSVDSMEDIPQI</sequence>
<evidence type="ECO:0000313" key="3">
    <source>
        <dbReference type="Proteomes" id="UP000198427"/>
    </source>
</evidence>
<dbReference type="Proteomes" id="UP000198427">
    <property type="component" value="Unassembled WGS sequence"/>
</dbReference>
<proteinExistence type="predicted"/>
<comment type="caution">
    <text evidence="2">The sequence shown here is derived from an EMBL/GenBank/DDBJ whole genome shotgun (WGS) entry which is preliminary data.</text>
</comment>
<keyword evidence="3" id="KW-1185">Reference proteome</keyword>
<dbReference type="KEGG" id="pje:CRM71_07930"/>
<dbReference type="InterPro" id="IPR054253">
    <property type="entry name" value="DUF6984"/>
</dbReference>
<dbReference type="EMBL" id="FZNZ01000032">
    <property type="protein sequence ID" value="SNS04581.1"/>
    <property type="molecule type" value="Genomic_DNA"/>
</dbReference>
<name>A0A2K9HEJ1_9BACT</name>
<dbReference type="AlphaFoldDB" id="A0A2K9HEJ1"/>
<protein>
    <recommendedName>
        <fullName evidence="1">DUF6984 domain-containing protein</fullName>
    </recommendedName>
</protein>
<dbReference type="OrthoDB" id="1073750at2"/>
<reference evidence="2 3" key="1">
    <citation type="submission" date="2017-06" db="EMBL/GenBank/DDBJ databases">
        <authorList>
            <person name="Varghese N."/>
            <person name="Submissions S."/>
        </authorList>
    </citation>
    <scope>NUCLEOTIDE SEQUENCE [LARGE SCALE GENOMIC DNA]</scope>
    <source>
        <strain evidence="2 3">DSM 26989</strain>
    </source>
</reference>
<accession>A0A2K9HEJ1</accession>
<dbReference type="RefSeq" id="WP_089366950.1">
    <property type="nucleotide sequence ID" value="NZ_CP023863.1"/>
</dbReference>
<evidence type="ECO:0000313" key="2">
    <source>
        <dbReference type="EMBL" id="SNS04581.1"/>
    </source>
</evidence>